<gene>
    <name evidence="1" type="ORF">pETSU_119</name>
</gene>
<name>A0A4D6DWI5_9CAUD</name>
<keyword evidence="2" id="KW-1185">Reference proteome</keyword>
<organism evidence="1 2">
    <name type="scientific">Edwardsiella phage pEt-SU</name>
    <dbReference type="NCBI Taxonomy" id="2562142"/>
    <lineage>
        <taxon>Viruses</taxon>
        <taxon>Duplodnaviria</taxon>
        <taxon>Heunggongvirae</taxon>
        <taxon>Uroviricota</taxon>
        <taxon>Caudoviricetes</taxon>
        <taxon>Chimalliviridae</taxon>
        <taxon>Petsuvirus</taxon>
        <taxon>Petsuvirus pEtSU</taxon>
    </lineage>
</organism>
<protein>
    <submittedName>
        <fullName evidence="1">Uncharacterized protein</fullName>
    </submittedName>
</protein>
<sequence>MHKVENFETKLFSNDDGWKIWLCTERDEIKLSSFFKVQYPVKGTPQRDTKVIPITGYYDTTSAIKNQLLSRRQFVHYAVGTTYLEDEYSKWFLETMFALIDAGTLIPALKEHNRKTIHRLHLIPGYSGQDEGSRTYTVYHDTVSATLAKFTITPKEDDGYEMAVLCIGDAKGRMVKTDHVYTEPMTRPESLSNALFRVFNPLLDEMQVDKEERMDIVADITHHFEKCRFGFWDLLNKINKK</sequence>
<evidence type="ECO:0000313" key="2">
    <source>
        <dbReference type="Proteomes" id="UP000297195"/>
    </source>
</evidence>
<reference evidence="1 2" key="1">
    <citation type="submission" date="2019-03" db="EMBL/GenBank/DDBJ databases">
        <authorList>
            <person name="Kim S.G."/>
            <person name="Park S.C."/>
        </authorList>
    </citation>
    <scope>NUCLEOTIDE SEQUENCE [LARGE SCALE GENOMIC DNA]</scope>
</reference>
<dbReference type="Proteomes" id="UP000297195">
    <property type="component" value="Segment"/>
</dbReference>
<accession>A0A4D6DWI5</accession>
<proteinExistence type="predicted"/>
<dbReference type="EMBL" id="MK689364">
    <property type="protein sequence ID" value="QBZ70700.1"/>
    <property type="molecule type" value="Genomic_DNA"/>
</dbReference>
<evidence type="ECO:0000313" key="1">
    <source>
        <dbReference type="EMBL" id="QBZ70700.1"/>
    </source>
</evidence>